<proteinExistence type="predicted"/>
<gene>
    <name evidence="1" type="ORF">CEXT_287191</name>
</gene>
<evidence type="ECO:0000313" key="2">
    <source>
        <dbReference type="Proteomes" id="UP001054945"/>
    </source>
</evidence>
<dbReference type="EMBL" id="BPLR01021394">
    <property type="protein sequence ID" value="GIX89127.1"/>
    <property type="molecule type" value="Genomic_DNA"/>
</dbReference>
<name>A0AAV4P1L9_CAEEX</name>
<evidence type="ECO:0008006" key="3">
    <source>
        <dbReference type="Google" id="ProtNLM"/>
    </source>
</evidence>
<reference evidence="1 2" key="1">
    <citation type="submission" date="2021-06" db="EMBL/GenBank/DDBJ databases">
        <title>Caerostris extrusa draft genome.</title>
        <authorList>
            <person name="Kono N."/>
            <person name="Arakawa K."/>
        </authorList>
    </citation>
    <scope>NUCLEOTIDE SEQUENCE [LARGE SCALE GENOMIC DNA]</scope>
</reference>
<keyword evidence="2" id="KW-1185">Reference proteome</keyword>
<protein>
    <recommendedName>
        <fullName evidence="3">Ycf15</fullName>
    </recommendedName>
</protein>
<evidence type="ECO:0000313" key="1">
    <source>
        <dbReference type="EMBL" id="GIX89127.1"/>
    </source>
</evidence>
<dbReference type="Proteomes" id="UP001054945">
    <property type="component" value="Unassembled WGS sequence"/>
</dbReference>
<organism evidence="1 2">
    <name type="scientific">Caerostris extrusa</name>
    <name type="common">Bark spider</name>
    <name type="synonym">Caerostris bankana</name>
    <dbReference type="NCBI Taxonomy" id="172846"/>
    <lineage>
        <taxon>Eukaryota</taxon>
        <taxon>Metazoa</taxon>
        <taxon>Ecdysozoa</taxon>
        <taxon>Arthropoda</taxon>
        <taxon>Chelicerata</taxon>
        <taxon>Arachnida</taxon>
        <taxon>Araneae</taxon>
        <taxon>Araneomorphae</taxon>
        <taxon>Entelegynae</taxon>
        <taxon>Araneoidea</taxon>
        <taxon>Araneidae</taxon>
        <taxon>Caerostris</taxon>
    </lineage>
</organism>
<sequence length="73" mass="8073">MMKKSNLKSLNLSVLETAVTSTCLWYERESTKEGTLSEVMVCPVSPSSIVQEGVGGIRRSFSFHPIPRPNPHP</sequence>
<comment type="caution">
    <text evidence="1">The sequence shown here is derived from an EMBL/GenBank/DDBJ whole genome shotgun (WGS) entry which is preliminary data.</text>
</comment>
<accession>A0AAV4P1L9</accession>
<dbReference type="AlphaFoldDB" id="A0AAV4P1L9"/>